<reference evidence="1 2" key="1">
    <citation type="submission" date="2020-01" db="EMBL/GenBank/DDBJ databases">
        <title>Draft genome assembly of Ensifer adhaerens T173.</title>
        <authorList>
            <person name="Craig J.E."/>
            <person name="Stinchcombe J.R."/>
        </authorList>
    </citation>
    <scope>NUCLEOTIDE SEQUENCE [LARGE SCALE GENOMIC DNA]</scope>
    <source>
        <strain evidence="1 2">T173</strain>
    </source>
</reference>
<dbReference type="Proteomes" id="UP000744980">
    <property type="component" value="Unassembled WGS sequence"/>
</dbReference>
<name>A0AAW4FLB5_9HYPH</name>
<gene>
    <name evidence="1" type="ORF">GFB56_19080</name>
</gene>
<evidence type="ECO:0008006" key="3">
    <source>
        <dbReference type="Google" id="ProtNLM"/>
    </source>
</evidence>
<evidence type="ECO:0000313" key="1">
    <source>
        <dbReference type="EMBL" id="MBM3092888.1"/>
    </source>
</evidence>
<dbReference type="EMBL" id="WXFA01000012">
    <property type="protein sequence ID" value="MBM3092888.1"/>
    <property type="molecule type" value="Genomic_DNA"/>
</dbReference>
<sequence length="79" mass="9690">MPDYLRPLLYLLVLFFTHHRCSGGTFFHRLPLEQRLMELANWRRSRIEFRRRFVEFYGSLGVFGLYPDHLRALPPFKYQ</sequence>
<evidence type="ECO:0000313" key="2">
    <source>
        <dbReference type="Proteomes" id="UP000744980"/>
    </source>
</evidence>
<comment type="caution">
    <text evidence="1">The sequence shown here is derived from an EMBL/GenBank/DDBJ whole genome shotgun (WGS) entry which is preliminary data.</text>
</comment>
<keyword evidence="2" id="KW-1185">Reference proteome</keyword>
<organism evidence="1 2">
    <name type="scientific">Ensifer canadensis</name>
    <dbReference type="NCBI Taxonomy" id="555315"/>
    <lineage>
        <taxon>Bacteria</taxon>
        <taxon>Pseudomonadati</taxon>
        <taxon>Pseudomonadota</taxon>
        <taxon>Alphaproteobacteria</taxon>
        <taxon>Hyphomicrobiales</taxon>
        <taxon>Rhizobiaceae</taxon>
        <taxon>Sinorhizobium/Ensifer group</taxon>
        <taxon>Ensifer</taxon>
    </lineage>
</organism>
<dbReference type="AlphaFoldDB" id="A0AAW4FLB5"/>
<proteinExistence type="predicted"/>
<protein>
    <recommendedName>
        <fullName evidence="3">Secreted protein</fullName>
    </recommendedName>
</protein>
<dbReference type="RefSeq" id="WP_203528489.1">
    <property type="nucleotide sequence ID" value="NZ_CP083374.1"/>
</dbReference>
<accession>A0AAW4FLB5</accession>